<evidence type="ECO:0000256" key="3">
    <source>
        <dbReference type="ARBA" id="ARBA00022741"/>
    </source>
</evidence>
<feature type="region of interest" description="Disordered" evidence="6">
    <location>
        <begin position="230"/>
        <end position="251"/>
    </location>
</feature>
<dbReference type="PANTHER" id="PTHR24058">
    <property type="entry name" value="DUAL SPECIFICITY PROTEIN KINASE"/>
    <property type="match status" value="1"/>
</dbReference>
<dbReference type="EMBL" id="KN831768">
    <property type="protein sequence ID" value="KIM48541.1"/>
    <property type="molecule type" value="Genomic_DNA"/>
</dbReference>
<keyword evidence="4" id="KW-0418">Kinase</keyword>
<dbReference type="Gene3D" id="3.30.200.20">
    <property type="entry name" value="Phosphorylase Kinase, domain 1"/>
    <property type="match status" value="1"/>
</dbReference>
<dbReference type="InterPro" id="IPR050494">
    <property type="entry name" value="Ser_Thr_dual-spec_kinase"/>
</dbReference>
<evidence type="ECO:0000256" key="5">
    <source>
        <dbReference type="ARBA" id="ARBA00022840"/>
    </source>
</evidence>
<dbReference type="Gene3D" id="1.10.510.10">
    <property type="entry name" value="Transferase(Phosphotransferase) domain 1"/>
    <property type="match status" value="1"/>
</dbReference>
<organism evidence="8 9">
    <name type="scientific">Hebeloma cylindrosporum</name>
    <dbReference type="NCBI Taxonomy" id="76867"/>
    <lineage>
        <taxon>Eukaryota</taxon>
        <taxon>Fungi</taxon>
        <taxon>Dikarya</taxon>
        <taxon>Basidiomycota</taxon>
        <taxon>Agaricomycotina</taxon>
        <taxon>Agaricomycetes</taxon>
        <taxon>Agaricomycetidae</taxon>
        <taxon>Agaricales</taxon>
        <taxon>Agaricineae</taxon>
        <taxon>Hymenogastraceae</taxon>
        <taxon>Hebeloma</taxon>
    </lineage>
</organism>
<feature type="compositionally biased region" description="Basic residues" evidence="6">
    <location>
        <begin position="240"/>
        <end position="251"/>
    </location>
</feature>
<dbReference type="Proteomes" id="UP000053424">
    <property type="component" value="Unassembled WGS sequence"/>
</dbReference>
<dbReference type="HOGENOM" id="CLU_000288_81_13_1"/>
<evidence type="ECO:0000256" key="2">
    <source>
        <dbReference type="ARBA" id="ARBA00022679"/>
    </source>
</evidence>
<dbReference type="GO" id="GO:0004674">
    <property type="term" value="F:protein serine/threonine kinase activity"/>
    <property type="evidence" value="ECO:0007669"/>
    <property type="project" value="UniProtKB-KW"/>
</dbReference>
<keyword evidence="1" id="KW-0723">Serine/threonine-protein kinase</keyword>
<evidence type="ECO:0000313" key="9">
    <source>
        <dbReference type="Proteomes" id="UP000053424"/>
    </source>
</evidence>
<dbReference type="SMART" id="SM00220">
    <property type="entry name" value="S_TKc"/>
    <property type="match status" value="1"/>
</dbReference>
<dbReference type="GO" id="GO:0005524">
    <property type="term" value="F:ATP binding"/>
    <property type="evidence" value="ECO:0007669"/>
    <property type="project" value="UniProtKB-KW"/>
</dbReference>
<evidence type="ECO:0000256" key="4">
    <source>
        <dbReference type="ARBA" id="ARBA00022777"/>
    </source>
</evidence>
<evidence type="ECO:0000313" key="8">
    <source>
        <dbReference type="EMBL" id="KIM48541.1"/>
    </source>
</evidence>
<keyword evidence="5" id="KW-0067">ATP-binding</keyword>
<feature type="domain" description="Protein kinase" evidence="7">
    <location>
        <begin position="33"/>
        <end position="409"/>
    </location>
</feature>
<gene>
    <name evidence="8" type="ORF">M413DRAFT_20919</name>
</gene>
<proteinExistence type="predicted"/>
<dbReference type="InterPro" id="IPR000719">
    <property type="entry name" value="Prot_kinase_dom"/>
</dbReference>
<sequence>MFHFPEEPLHLTCKEGYGYFPGYPGQKLKNGRYEITRKVGYGPRSSVWLVLDSCNDEVYSIIKILTAHETLQKPPPELGALKARVNLVYDYFDEDSHHGTHLCLLLSLSGPSLEHLRLSPPTKSLSRHIVQRAVACVLEELMKLHGRGFIHGAVTENNIASWIARCRTDIDPVLAELSPCTTERKVIIGDMKFPVVLSSPVPGYFEWNDNPSHVGRNSMELINLGHSQKIQEDKKVTEQKKRRNRKKKMKKHVVLTPTEHVVFTPPTWEKSRMHRSLRPPEVILGLPYSWKVDVWMLGSAVYHMSTGKPLVPEEKATDDGVMLGWLIAMSGGHITPALALKSGLPSEYFDENGLFKLGIPEETLERQIIASGVVPVNDIPGLVKFVQTCLTLDPGARPSPEALCENEWVKPGFDT</sequence>
<reference evidence="9" key="2">
    <citation type="submission" date="2015-01" db="EMBL/GenBank/DDBJ databases">
        <title>Evolutionary Origins and Diversification of the Mycorrhizal Mutualists.</title>
        <authorList>
            <consortium name="DOE Joint Genome Institute"/>
            <consortium name="Mycorrhizal Genomics Consortium"/>
            <person name="Kohler A."/>
            <person name="Kuo A."/>
            <person name="Nagy L.G."/>
            <person name="Floudas D."/>
            <person name="Copeland A."/>
            <person name="Barry K.W."/>
            <person name="Cichocki N."/>
            <person name="Veneault-Fourrey C."/>
            <person name="LaButti K."/>
            <person name="Lindquist E.A."/>
            <person name="Lipzen A."/>
            <person name="Lundell T."/>
            <person name="Morin E."/>
            <person name="Murat C."/>
            <person name="Riley R."/>
            <person name="Ohm R."/>
            <person name="Sun H."/>
            <person name="Tunlid A."/>
            <person name="Henrissat B."/>
            <person name="Grigoriev I.V."/>
            <person name="Hibbett D.S."/>
            <person name="Martin F."/>
        </authorList>
    </citation>
    <scope>NUCLEOTIDE SEQUENCE [LARGE SCALE GENOMIC DNA]</scope>
    <source>
        <strain evidence="9">h7</strain>
    </source>
</reference>
<dbReference type="SUPFAM" id="SSF56112">
    <property type="entry name" value="Protein kinase-like (PK-like)"/>
    <property type="match status" value="1"/>
</dbReference>
<evidence type="ECO:0000256" key="6">
    <source>
        <dbReference type="SAM" id="MobiDB-lite"/>
    </source>
</evidence>
<evidence type="ECO:0000256" key="1">
    <source>
        <dbReference type="ARBA" id="ARBA00022527"/>
    </source>
</evidence>
<dbReference type="PROSITE" id="PS50011">
    <property type="entry name" value="PROTEIN_KINASE_DOM"/>
    <property type="match status" value="1"/>
</dbReference>
<reference evidence="8 9" key="1">
    <citation type="submission" date="2014-04" db="EMBL/GenBank/DDBJ databases">
        <authorList>
            <consortium name="DOE Joint Genome Institute"/>
            <person name="Kuo A."/>
            <person name="Gay G."/>
            <person name="Dore J."/>
            <person name="Kohler A."/>
            <person name="Nagy L.G."/>
            <person name="Floudas D."/>
            <person name="Copeland A."/>
            <person name="Barry K.W."/>
            <person name="Cichocki N."/>
            <person name="Veneault-Fourrey C."/>
            <person name="LaButti K."/>
            <person name="Lindquist E.A."/>
            <person name="Lipzen A."/>
            <person name="Lundell T."/>
            <person name="Morin E."/>
            <person name="Murat C."/>
            <person name="Sun H."/>
            <person name="Tunlid A."/>
            <person name="Henrissat B."/>
            <person name="Grigoriev I.V."/>
            <person name="Hibbett D.S."/>
            <person name="Martin F."/>
            <person name="Nordberg H.P."/>
            <person name="Cantor M.N."/>
            <person name="Hua S.X."/>
        </authorList>
    </citation>
    <scope>NUCLEOTIDE SEQUENCE [LARGE SCALE GENOMIC DNA]</scope>
    <source>
        <strain evidence="9">h7</strain>
    </source>
</reference>
<evidence type="ECO:0000259" key="7">
    <source>
        <dbReference type="PROSITE" id="PS50011"/>
    </source>
</evidence>
<accession>A0A0C3CXJ5</accession>
<dbReference type="OrthoDB" id="5979581at2759"/>
<protein>
    <recommendedName>
        <fullName evidence="7">Protein kinase domain-containing protein</fullName>
    </recommendedName>
</protein>
<dbReference type="InterPro" id="IPR011009">
    <property type="entry name" value="Kinase-like_dom_sf"/>
</dbReference>
<dbReference type="AlphaFoldDB" id="A0A0C3CXJ5"/>
<dbReference type="STRING" id="686832.A0A0C3CXJ5"/>
<dbReference type="Pfam" id="PF00069">
    <property type="entry name" value="Pkinase"/>
    <property type="match status" value="1"/>
</dbReference>
<feature type="compositionally biased region" description="Basic and acidic residues" evidence="6">
    <location>
        <begin position="230"/>
        <end position="239"/>
    </location>
</feature>
<dbReference type="PANTHER" id="PTHR24058:SF28">
    <property type="entry name" value="SERINE_THREONINE-PROTEIN KINASE MINIBRAIN"/>
    <property type="match status" value="1"/>
</dbReference>
<name>A0A0C3CXJ5_HEBCY</name>
<keyword evidence="2" id="KW-0808">Transferase</keyword>
<keyword evidence="3" id="KW-0547">Nucleotide-binding</keyword>
<keyword evidence="9" id="KW-1185">Reference proteome</keyword>